<dbReference type="RefSeq" id="WP_387892463.1">
    <property type="nucleotide sequence ID" value="NZ_JBIAWJ010000031.1"/>
</dbReference>
<dbReference type="InterPro" id="IPR041657">
    <property type="entry name" value="HTH_17"/>
</dbReference>
<dbReference type="Pfam" id="PF12728">
    <property type="entry name" value="HTH_17"/>
    <property type="match status" value="1"/>
</dbReference>
<evidence type="ECO:0000313" key="3">
    <source>
        <dbReference type="Proteomes" id="UP001602058"/>
    </source>
</evidence>
<proteinExistence type="predicted"/>
<organism evidence="2 3">
    <name type="scientific">Streptomyces bluensis</name>
    <dbReference type="NCBI Taxonomy" id="33897"/>
    <lineage>
        <taxon>Bacteria</taxon>
        <taxon>Bacillati</taxon>
        <taxon>Actinomycetota</taxon>
        <taxon>Actinomycetes</taxon>
        <taxon>Kitasatosporales</taxon>
        <taxon>Streptomycetaceae</taxon>
        <taxon>Streptomyces</taxon>
    </lineage>
</organism>
<dbReference type="EMBL" id="JBIAWJ010000031">
    <property type="protein sequence ID" value="MFF4526981.1"/>
    <property type="molecule type" value="Genomic_DNA"/>
</dbReference>
<dbReference type="Proteomes" id="UP001602058">
    <property type="component" value="Unassembled WGS sequence"/>
</dbReference>
<dbReference type="InterPro" id="IPR010093">
    <property type="entry name" value="SinI_DNA-bd"/>
</dbReference>
<protein>
    <submittedName>
        <fullName evidence="2">Helix-turn-helix domain-containing protein</fullName>
    </submittedName>
</protein>
<comment type="caution">
    <text evidence="2">The sequence shown here is derived from an EMBL/GenBank/DDBJ whole genome shotgun (WGS) entry which is preliminary data.</text>
</comment>
<reference evidence="2 3" key="1">
    <citation type="submission" date="2024-10" db="EMBL/GenBank/DDBJ databases">
        <title>The Natural Products Discovery Center: Release of the First 8490 Sequenced Strains for Exploring Actinobacteria Biosynthetic Diversity.</title>
        <authorList>
            <person name="Kalkreuter E."/>
            <person name="Kautsar S.A."/>
            <person name="Yang D."/>
            <person name="Bader C.D."/>
            <person name="Teijaro C.N."/>
            <person name="Fluegel L."/>
            <person name="Davis C.M."/>
            <person name="Simpson J.R."/>
            <person name="Lauterbach L."/>
            <person name="Steele A.D."/>
            <person name="Gui C."/>
            <person name="Meng S."/>
            <person name="Li G."/>
            <person name="Viehrig K."/>
            <person name="Ye F."/>
            <person name="Su P."/>
            <person name="Kiefer A.F."/>
            <person name="Nichols A."/>
            <person name="Cepeda A.J."/>
            <person name="Yan W."/>
            <person name="Fan B."/>
            <person name="Jiang Y."/>
            <person name="Adhikari A."/>
            <person name="Zheng C.-J."/>
            <person name="Schuster L."/>
            <person name="Cowan T.M."/>
            <person name="Smanski M.J."/>
            <person name="Chevrette M.G."/>
            <person name="De Carvalho L.P.S."/>
            <person name="Shen B."/>
        </authorList>
    </citation>
    <scope>NUCLEOTIDE SEQUENCE [LARGE SCALE GENOMIC DNA]</scope>
    <source>
        <strain evidence="2 3">NPDC001390</strain>
    </source>
</reference>
<name>A0ABW6UU41_9ACTN</name>
<sequence>MEAAETDVFLKAPEVAEKLKVHVTTVYRLARSGRLRAHHIGQGTIRRRGLRIPESAVAEFLRESAVA</sequence>
<evidence type="ECO:0000259" key="1">
    <source>
        <dbReference type="Pfam" id="PF12728"/>
    </source>
</evidence>
<dbReference type="NCBIfam" id="TIGR01764">
    <property type="entry name" value="excise"/>
    <property type="match status" value="1"/>
</dbReference>
<evidence type="ECO:0000313" key="2">
    <source>
        <dbReference type="EMBL" id="MFF4526981.1"/>
    </source>
</evidence>
<gene>
    <name evidence="2" type="ORF">ACFY1D_37050</name>
</gene>
<keyword evidence="3" id="KW-1185">Reference proteome</keyword>
<accession>A0ABW6UU41</accession>
<feature type="domain" description="Helix-turn-helix" evidence="1">
    <location>
        <begin position="9"/>
        <end position="63"/>
    </location>
</feature>